<accession>A0A9P3H1Y7</accession>
<dbReference type="OrthoDB" id="438224at2759"/>
<dbReference type="PANTHER" id="PTHR48420">
    <property type="entry name" value="NON-HAEM DIOXYGENASE N-TERMINAL DOMAIN-CONTAINING PROTEIN"/>
    <property type="match status" value="1"/>
</dbReference>
<comment type="caution">
    <text evidence="1">The sequence shown here is derived from an EMBL/GenBank/DDBJ whole genome shotgun (WGS) entry which is preliminary data.</text>
</comment>
<reference evidence="1" key="1">
    <citation type="submission" date="2021-11" db="EMBL/GenBank/DDBJ databases">
        <authorList>
            <person name="Herlambang A."/>
            <person name="Guo Y."/>
            <person name="Takashima Y."/>
            <person name="Nishizawa T."/>
        </authorList>
    </citation>
    <scope>NUCLEOTIDE SEQUENCE</scope>
    <source>
        <strain evidence="1">E1425</strain>
    </source>
</reference>
<dbReference type="EMBL" id="BQFW01000001">
    <property type="protein sequence ID" value="GJJ68222.1"/>
    <property type="molecule type" value="Genomic_DNA"/>
</dbReference>
<name>A0A9P3H1Y7_9FUNG</name>
<dbReference type="AlphaFoldDB" id="A0A9P3H1Y7"/>
<evidence type="ECO:0000313" key="1">
    <source>
        <dbReference type="EMBL" id="GJJ68222.1"/>
    </source>
</evidence>
<dbReference type="SUPFAM" id="SSF51197">
    <property type="entry name" value="Clavaminate synthase-like"/>
    <property type="match status" value="1"/>
</dbReference>
<evidence type="ECO:0000313" key="2">
    <source>
        <dbReference type="Proteomes" id="UP000827284"/>
    </source>
</evidence>
<gene>
    <name evidence="1" type="ORF">EMPS_00568</name>
</gene>
<proteinExistence type="predicted"/>
<keyword evidence="2" id="KW-1185">Reference proteome</keyword>
<dbReference type="Proteomes" id="UP000827284">
    <property type="component" value="Unassembled WGS sequence"/>
</dbReference>
<organism evidence="1 2">
    <name type="scientific">Entomortierella parvispora</name>
    <dbReference type="NCBI Taxonomy" id="205924"/>
    <lineage>
        <taxon>Eukaryota</taxon>
        <taxon>Fungi</taxon>
        <taxon>Fungi incertae sedis</taxon>
        <taxon>Mucoromycota</taxon>
        <taxon>Mortierellomycotina</taxon>
        <taxon>Mortierellomycetes</taxon>
        <taxon>Mortierellales</taxon>
        <taxon>Mortierellaceae</taxon>
        <taxon>Entomortierella</taxon>
    </lineage>
</organism>
<protein>
    <recommendedName>
        <fullName evidence="3">Non-haem dioxygenase N-terminal domain-containing protein</fullName>
    </recommendedName>
</protein>
<sequence>MASNPNSVVVIDYQDLVSNKDISSDIERAFGAHDSCLGLLLVKNLPSDYLAKRERLLRLASVFAALPEEVKEKTVHADSRYSFGWSCGKEIMNGKPDLSKGSYYANPVIDEPEASKTLQEQFPEYCHPNVWPSDDLPELEVAFKELGQFIVGVGKLVGKACDAFVAAKLAHGSFSATHLQDVIEKSKTTKARLLHYYPQTTATEDGASTEKKDDMDSWCGWHLDHGSLTGLTSAMFIDESQVSEDGKLTLKEVACPDPDAGLYIRNRGQEVIKASIPRDHLAFQTGEALQLATRGLLAATPHCVRGATAPEEDPTRYSTLARNTFAVFMQPSLETIVTEDGRNFGEWTKEVLDRYYDKETKEETKKEQ</sequence>
<dbReference type="Gene3D" id="2.60.120.330">
    <property type="entry name" value="B-lactam Antibiotic, Isopenicillin N Synthase, Chain"/>
    <property type="match status" value="1"/>
</dbReference>
<evidence type="ECO:0008006" key="3">
    <source>
        <dbReference type="Google" id="ProtNLM"/>
    </source>
</evidence>
<reference evidence="1" key="2">
    <citation type="journal article" date="2022" name="Microbiol. Resour. Announc.">
        <title>Whole-Genome Sequence of Entomortierella parvispora E1425, a Mucoromycotan Fungus Associated with Burkholderiaceae-Related Endosymbiotic Bacteria.</title>
        <authorList>
            <person name="Herlambang A."/>
            <person name="Guo Y."/>
            <person name="Takashima Y."/>
            <person name="Narisawa K."/>
            <person name="Ohta H."/>
            <person name="Nishizawa T."/>
        </authorList>
    </citation>
    <scope>NUCLEOTIDE SEQUENCE</scope>
    <source>
        <strain evidence="1">E1425</strain>
    </source>
</reference>
<dbReference type="InterPro" id="IPR027443">
    <property type="entry name" value="IPNS-like_sf"/>
</dbReference>
<dbReference type="PANTHER" id="PTHR48420:SF1">
    <property type="entry name" value="NON-HAEM DIOXYGENASE N-TERMINAL DOMAIN-CONTAINING PROTEIN"/>
    <property type="match status" value="1"/>
</dbReference>